<protein>
    <submittedName>
        <fullName evidence="2">Glycosyltransferase involved in cell wall biosynthesis</fullName>
    </submittedName>
</protein>
<dbReference type="InterPro" id="IPR029044">
    <property type="entry name" value="Nucleotide-diphossugar_trans"/>
</dbReference>
<evidence type="ECO:0000259" key="1">
    <source>
        <dbReference type="Pfam" id="PF00535"/>
    </source>
</evidence>
<dbReference type="Proteomes" id="UP000541583">
    <property type="component" value="Unassembled WGS sequence"/>
</dbReference>
<dbReference type="Gene3D" id="3.90.550.10">
    <property type="entry name" value="Spore Coat Polysaccharide Biosynthesis Protein SpsA, Chain A"/>
    <property type="match status" value="1"/>
</dbReference>
<keyword evidence="3" id="KW-1185">Reference proteome</keyword>
<proteinExistence type="predicted"/>
<dbReference type="SUPFAM" id="SSF53448">
    <property type="entry name" value="Nucleotide-diphospho-sugar transferases"/>
    <property type="match status" value="1"/>
</dbReference>
<dbReference type="PANTHER" id="PTHR22916:SF3">
    <property type="entry name" value="UDP-GLCNAC:BETAGAL BETA-1,3-N-ACETYLGLUCOSAMINYLTRANSFERASE-LIKE PROTEIN 1"/>
    <property type="match status" value="1"/>
</dbReference>
<sequence length="337" mass="39090">MNNFLLTIAIPTYNREVYLRRLLESLFNQQSDFKDQVEIIISDNASTDNTQAVIEDFMNRELKINLITNPENIGSDRNIAQCYAKAKGKYVVAFGDDDVLYPNSVAIILDIINKVKDFGVLYLNWEVIKKDKLIVESDILLIDDYLQFYNKVSHNSTFISGNVVNSKYVSSVNFDQYFGTSLVQWPFILTASLSEPYNIFHIQPLVGVQPDNSGGFSVCKVFGENLNQIVNEFDVNPKTNRVFNLIKVRLLIESFPNWIYRIKTTNHSFSDDNNLHKTLSPVYSKFPQYWFLVYPLIILNKSIIKVLWPFYQIYVKVLGHLLNKKEKNQLDKIIKIR</sequence>
<dbReference type="EMBL" id="JACHCB010000018">
    <property type="protein sequence ID" value="MBB6112437.1"/>
    <property type="molecule type" value="Genomic_DNA"/>
</dbReference>
<organism evidence="2 3">
    <name type="scientific">Mucilaginibacter lappiensis</name>
    <dbReference type="NCBI Taxonomy" id="354630"/>
    <lineage>
        <taxon>Bacteria</taxon>
        <taxon>Pseudomonadati</taxon>
        <taxon>Bacteroidota</taxon>
        <taxon>Sphingobacteriia</taxon>
        <taxon>Sphingobacteriales</taxon>
        <taxon>Sphingobacteriaceae</taxon>
        <taxon>Mucilaginibacter</taxon>
    </lineage>
</organism>
<evidence type="ECO:0000313" key="3">
    <source>
        <dbReference type="Proteomes" id="UP000541583"/>
    </source>
</evidence>
<dbReference type="CDD" id="cd00761">
    <property type="entry name" value="Glyco_tranf_GTA_type"/>
    <property type="match status" value="1"/>
</dbReference>
<dbReference type="RefSeq" id="WP_076377653.1">
    <property type="nucleotide sequence ID" value="NZ_FTMG01000018.1"/>
</dbReference>
<dbReference type="PANTHER" id="PTHR22916">
    <property type="entry name" value="GLYCOSYLTRANSFERASE"/>
    <property type="match status" value="1"/>
</dbReference>
<dbReference type="InterPro" id="IPR001173">
    <property type="entry name" value="Glyco_trans_2-like"/>
</dbReference>
<name>A0ABR6PRM4_9SPHI</name>
<evidence type="ECO:0000313" key="2">
    <source>
        <dbReference type="EMBL" id="MBB6112437.1"/>
    </source>
</evidence>
<feature type="domain" description="Glycosyltransferase 2-like" evidence="1">
    <location>
        <begin position="7"/>
        <end position="114"/>
    </location>
</feature>
<comment type="caution">
    <text evidence="2">The sequence shown here is derived from an EMBL/GenBank/DDBJ whole genome shotgun (WGS) entry which is preliminary data.</text>
</comment>
<reference evidence="2 3" key="1">
    <citation type="submission" date="2020-08" db="EMBL/GenBank/DDBJ databases">
        <title>Genomic Encyclopedia of Type Strains, Phase IV (KMG-V): Genome sequencing to study the core and pangenomes of soil and plant-associated prokaryotes.</title>
        <authorList>
            <person name="Whitman W."/>
        </authorList>
    </citation>
    <scope>NUCLEOTIDE SEQUENCE [LARGE SCALE GENOMIC DNA]</scope>
    <source>
        <strain evidence="2 3">ANJLi2</strain>
    </source>
</reference>
<dbReference type="Pfam" id="PF00535">
    <property type="entry name" value="Glycos_transf_2"/>
    <property type="match status" value="1"/>
</dbReference>
<accession>A0ABR6PRM4</accession>
<gene>
    <name evidence="2" type="ORF">HDF23_005212</name>
</gene>